<keyword evidence="8 10" id="KW-0443">Lipid metabolism</keyword>
<dbReference type="NCBIfam" id="TIGR00215">
    <property type="entry name" value="lpxB"/>
    <property type="match status" value="1"/>
</dbReference>
<proteinExistence type="inferred from homology"/>
<evidence type="ECO:0000256" key="4">
    <source>
        <dbReference type="ARBA" id="ARBA00022516"/>
    </source>
</evidence>
<dbReference type="UniPathway" id="UPA00973"/>
<evidence type="ECO:0000256" key="1">
    <source>
        <dbReference type="ARBA" id="ARBA00002056"/>
    </source>
</evidence>
<accession>A0A0S7WG95</accession>
<reference evidence="11 12" key="1">
    <citation type="journal article" date="2015" name="Microbiome">
        <title>Genomic resolution of linkages in carbon, nitrogen, and sulfur cycling among widespread estuary sediment bacteria.</title>
        <authorList>
            <person name="Baker B.J."/>
            <person name="Lazar C.S."/>
            <person name="Teske A.P."/>
            <person name="Dick G.J."/>
        </authorList>
    </citation>
    <scope>NUCLEOTIDE SEQUENCE [LARGE SCALE GENOMIC DNA]</scope>
    <source>
        <strain evidence="11">DG_26</strain>
    </source>
</reference>
<dbReference type="AlphaFoldDB" id="A0A0S7WG95"/>
<dbReference type="GO" id="GO:0016020">
    <property type="term" value="C:membrane"/>
    <property type="evidence" value="ECO:0007669"/>
    <property type="project" value="GOC"/>
</dbReference>
<comment type="caution">
    <text evidence="11">The sequence shown here is derived from an EMBL/GenBank/DDBJ whole genome shotgun (WGS) entry which is preliminary data.</text>
</comment>
<evidence type="ECO:0000256" key="9">
    <source>
        <dbReference type="ARBA" id="ARBA00048975"/>
    </source>
</evidence>
<evidence type="ECO:0000313" key="12">
    <source>
        <dbReference type="Proteomes" id="UP000051124"/>
    </source>
</evidence>
<evidence type="ECO:0000256" key="6">
    <source>
        <dbReference type="ARBA" id="ARBA00022676"/>
    </source>
</evidence>
<evidence type="ECO:0000256" key="7">
    <source>
        <dbReference type="ARBA" id="ARBA00022679"/>
    </source>
</evidence>
<dbReference type="EMBL" id="LIZT01000075">
    <property type="protein sequence ID" value="KPJ49119.1"/>
    <property type="molecule type" value="Genomic_DNA"/>
</dbReference>
<dbReference type="PANTHER" id="PTHR30372">
    <property type="entry name" value="LIPID-A-DISACCHARIDE SYNTHASE"/>
    <property type="match status" value="1"/>
</dbReference>
<evidence type="ECO:0000256" key="3">
    <source>
        <dbReference type="ARBA" id="ARBA00020902"/>
    </source>
</evidence>
<dbReference type="PANTHER" id="PTHR30372:SF4">
    <property type="entry name" value="LIPID-A-DISACCHARIDE SYNTHASE, MITOCHONDRIAL-RELATED"/>
    <property type="match status" value="1"/>
</dbReference>
<keyword evidence="6 10" id="KW-0328">Glycosyltransferase</keyword>
<keyword evidence="4 10" id="KW-0444">Lipid biosynthesis</keyword>
<dbReference type="Pfam" id="PF02684">
    <property type="entry name" value="LpxB"/>
    <property type="match status" value="1"/>
</dbReference>
<gene>
    <name evidence="10" type="primary">lpxB</name>
    <name evidence="11" type="ORF">AMJ40_06285</name>
</gene>
<dbReference type="Proteomes" id="UP000051124">
    <property type="component" value="Unassembled WGS sequence"/>
</dbReference>
<evidence type="ECO:0000313" key="11">
    <source>
        <dbReference type="EMBL" id="KPJ49119.1"/>
    </source>
</evidence>
<dbReference type="EC" id="2.4.1.182" evidence="2 10"/>
<keyword evidence="5 10" id="KW-0441">Lipid A biosynthesis</keyword>
<name>A0A0S7WG95_UNCT6</name>
<dbReference type="PATRIC" id="fig|1703771.3.peg.603"/>
<evidence type="ECO:0000256" key="10">
    <source>
        <dbReference type="HAMAP-Rule" id="MF_00392"/>
    </source>
</evidence>
<dbReference type="GO" id="GO:0008915">
    <property type="term" value="F:lipid-A-disaccharide synthase activity"/>
    <property type="evidence" value="ECO:0007669"/>
    <property type="project" value="UniProtKB-UniRule"/>
</dbReference>
<evidence type="ECO:0000256" key="5">
    <source>
        <dbReference type="ARBA" id="ARBA00022556"/>
    </source>
</evidence>
<evidence type="ECO:0000256" key="2">
    <source>
        <dbReference type="ARBA" id="ARBA00012687"/>
    </source>
</evidence>
<comment type="pathway">
    <text evidence="10">Bacterial outer membrane biogenesis; LPS lipid A biosynthesis.</text>
</comment>
<sequence length="372" mass="41971">MKKVLISAGEPSGDLHASTLIREVRKTEAVEFYGLGGDKMKDAGCTLLYDYAGLSIVGFSEIFSRLSKLREVTRILNRFIHEEKPALVILVDYPGFNLRIARAAKAMSIPVVYYISPQAWAWGRWRVRTIERYVDEMICILPFELDFYRDYAVKATFVGHPLLDLVMPTEARSEFKERLGLRKGMPVIGLLPGSRGDEVKRILPIMLKTKEVLEGRLDCEWLLVAFPGVVRTVRNTLSTYGMDVRILEDERYEAMKHSDILLCTSGTATLEALILGTPMLILYKVSLISWLLGRLLVKIPHIGLVNIIAGRELAKEFIQFNASPQKIAAASLDLLKNREQANQNLQSVRNMLGDRGAARRAAFVVREFLSRS</sequence>
<comment type="catalytic activity">
    <reaction evidence="9 10">
        <text>a lipid X + a UDP-2-N,3-O-bis[(3R)-3-hydroxyacyl]-alpha-D-glucosamine = a lipid A disaccharide + UDP + H(+)</text>
        <dbReference type="Rhea" id="RHEA:67828"/>
        <dbReference type="ChEBI" id="CHEBI:15378"/>
        <dbReference type="ChEBI" id="CHEBI:58223"/>
        <dbReference type="ChEBI" id="CHEBI:137748"/>
        <dbReference type="ChEBI" id="CHEBI:176338"/>
        <dbReference type="ChEBI" id="CHEBI:176343"/>
        <dbReference type="EC" id="2.4.1.182"/>
    </reaction>
</comment>
<dbReference type="InterPro" id="IPR003835">
    <property type="entry name" value="Glyco_trans_19"/>
</dbReference>
<organism evidence="11 12">
    <name type="scientific">candidate division TA06 bacterium DG_26</name>
    <dbReference type="NCBI Taxonomy" id="1703771"/>
    <lineage>
        <taxon>Bacteria</taxon>
        <taxon>Bacteria division TA06</taxon>
    </lineage>
</organism>
<comment type="function">
    <text evidence="1 10">Condensation of UDP-2,3-diacylglucosamine and 2,3-diacylglucosamine-1-phosphate to form lipid A disaccharide, a precursor of lipid A, a phosphorylated glycolipid that anchors the lipopolysaccharide to the outer membrane of the cell.</text>
</comment>
<dbReference type="SUPFAM" id="SSF53756">
    <property type="entry name" value="UDP-Glycosyltransferase/glycogen phosphorylase"/>
    <property type="match status" value="1"/>
</dbReference>
<dbReference type="HAMAP" id="MF_00392">
    <property type="entry name" value="LpxB"/>
    <property type="match status" value="1"/>
</dbReference>
<dbReference type="GO" id="GO:0009245">
    <property type="term" value="P:lipid A biosynthetic process"/>
    <property type="evidence" value="ECO:0007669"/>
    <property type="project" value="UniProtKB-UniRule"/>
</dbReference>
<comment type="similarity">
    <text evidence="10">Belongs to the LpxB family.</text>
</comment>
<dbReference type="GO" id="GO:0005543">
    <property type="term" value="F:phospholipid binding"/>
    <property type="evidence" value="ECO:0007669"/>
    <property type="project" value="TreeGrafter"/>
</dbReference>
<dbReference type="Gene3D" id="3.40.50.2000">
    <property type="entry name" value="Glycogen Phosphorylase B"/>
    <property type="match status" value="1"/>
</dbReference>
<evidence type="ECO:0000256" key="8">
    <source>
        <dbReference type="ARBA" id="ARBA00023098"/>
    </source>
</evidence>
<keyword evidence="7 10" id="KW-0808">Transferase</keyword>
<protein>
    <recommendedName>
        <fullName evidence="3 10">Lipid-A-disaccharide synthase</fullName>
        <ecNumber evidence="2 10">2.4.1.182</ecNumber>
    </recommendedName>
</protein>